<evidence type="ECO:0000256" key="1">
    <source>
        <dbReference type="SAM" id="SignalP"/>
    </source>
</evidence>
<evidence type="ECO:0000313" key="3">
    <source>
        <dbReference type="EMBL" id="GAA1557795.1"/>
    </source>
</evidence>
<organism evidence="3 4">
    <name type="scientific">Dactylosporangium maewongense</name>
    <dbReference type="NCBI Taxonomy" id="634393"/>
    <lineage>
        <taxon>Bacteria</taxon>
        <taxon>Bacillati</taxon>
        <taxon>Actinomycetota</taxon>
        <taxon>Actinomycetes</taxon>
        <taxon>Micromonosporales</taxon>
        <taxon>Micromonosporaceae</taxon>
        <taxon>Dactylosporangium</taxon>
    </lineage>
</organism>
<feature type="domain" description="Septum formation-related" evidence="2">
    <location>
        <begin position="52"/>
        <end position="292"/>
    </location>
</feature>
<dbReference type="InterPro" id="IPR026004">
    <property type="entry name" value="Septum_form"/>
</dbReference>
<sequence length="316" mass="32892">MTARTRAAIAAVLAGVLLGASGCTLPPAGADGDLIDDWKALTAPKFDLPAVGTCLEGSAATTTFSPSTVRDAETPCDRDHTFEVVLVGTVDGSAAQRAVPPEPGGGPGGEAYRAAYKTCSAAADAYVGGDWHTGLFGVTMQMPARRSWEGGLRSYVCSVLVLSDFFGRIGSSTGSSKGSLTGAAPKAMHCLDVNGDKGSDGWWEEVRAMTPVDCAQPHEAEFAGTVQVGADISGELPSTDQLQKLAGERCWPAVAKFMGLTGAQLDSRRDIGVFWDGFDKAMWDAGDRTQRCVALSYPGKKLRASIKGIATKALPV</sequence>
<accession>A0ABN2CHK5</accession>
<evidence type="ECO:0000313" key="4">
    <source>
        <dbReference type="Proteomes" id="UP001501470"/>
    </source>
</evidence>
<keyword evidence="1" id="KW-0732">Signal</keyword>
<gene>
    <name evidence="3" type="ORF">GCM10009827_093400</name>
</gene>
<dbReference type="RefSeq" id="WP_344511050.1">
    <property type="nucleotide sequence ID" value="NZ_BAAAQD010000026.1"/>
</dbReference>
<dbReference type="Proteomes" id="UP001501470">
    <property type="component" value="Unassembled WGS sequence"/>
</dbReference>
<feature type="signal peptide" evidence="1">
    <location>
        <begin position="1"/>
        <end position="30"/>
    </location>
</feature>
<reference evidence="3 4" key="1">
    <citation type="journal article" date="2019" name="Int. J. Syst. Evol. Microbiol.">
        <title>The Global Catalogue of Microorganisms (GCM) 10K type strain sequencing project: providing services to taxonomists for standard genome sequencing and annotation.</title>
        <authorList>
            <consortium name="The Broad Institute Genomics Platform"/>
            <consortium name="The Broad Institute Genome Sequencing Center for Infectious Disease"/>
            <person name="Wu L."/>
            <person name="Ma J."/>
        </authorList>
    </citation>
    <scope>NUCLEOTIDE SEQUENCE [LARGE SCALE GENOMIC DNA]</scope>
    <source>
        <strain evidence="3 4">JCM 15933</strain>
    </source>
</reference>
<keyword evidence="4" id="KW-1185">Reference proteome</keyword>
<protein>
    <recommendedName>
        <fullName evidence="2">Septum formation-related domain-containing protein</fullName>
    </recommendedName>
</protein>
<feature type="chain" id="PRO_5046964302" description="Septum formation-related domain-containing protein" evidence="1">
    <location>
        <begin position="31"/>
        <end position="316"/>
    </location>
</feature>
<comment type="caution">
    <text evidence="3">The sequence shown here is derived from an EMBL/GenBank/DDBJ whole genome shotgun (WGS) entry which is preliminary data.</text>
</comment>
<proteinExistence type="predicted"/>
<dbReference type="EMBL" id="BAAAQD010000026">
    <property type="protein sequence ID" value="GAA1557795.1"/>
    <property type="molecule type" value="Genomic_DNA"/>
</dbReference>
<dbReference type="PROSITE" id="PS51257">
    <property type="entry name" value="PROKAR_LIPOPROTEIN"/>
    <property type="match status" value="1"/>
</dbReference>
<evidence type="ECO:0000259" key="2">
    <source>
        <dbReference type="Pfam" id="PF13845"/>
    </source>
</evidence>
<dbReference type="Pfam" id="PF13845">
    <property type="entry name" value="Septum_form"/>
    <property type="match status" value="1"/>
</dbReference>
<name>A0ABN2CHK5_9ACTN</name>